<dbReference type="Pfam" id="PF00034">
    <property type="entry name" value="Cytochrom_C"/>
    <property type="match status" value="1"/>
</dbReference>
<dbReference type="PROSITE" id="PS51007">
    <property type="entry name" value="CYTC"/>
    <property type="match status" value="1"/>
</dbReference>
<sequence>DYLRGKAMYQATLCQSCHTMQGEGGIVGPDLTQLGTRFSKKDILEATINPSDVISEQYHATVFELKDGGSVVGRLVNENEEAYFVSQNPFAPDDLREVPKSTVSFTKNSEVSIMLPGLINRLNEEELKDLMAYLIAGGNENHELFQNKSTAER</sequence>
<feature type="domain" description="Cytochrome c" evidence="5">
    <location>
        <begin position="1"/>
        <end position="138"/>
    </location>
</feature>
<gene>
    <name evidence="6" type="ORF">HLUCCX10_16055</name>
</gene>
<organism evidence="6 7">
    <name type="scientific">Algoriphagus marincola HL-49</name>
    <dbReference type="NCBI Taxonomy" id="1305737"/>
    <lineage>
        <taxon>Bacteria</taxon>
        <taxon>Pseudomonadati</taxon>
        <taxon>Bacteroidota</taxon>
        <taxon>Cytophagia</taxon>
        <taxon>Cytophagales</taxon>
        <taxon>Cyclobacteriaceae</taxon>
        <taxon>Algoriphagus</taxon>
    </lineage>
</organism>
<keyword evidence="1 4" id="KW-0349">Heme</keyword>
<dbReference type="GO" id="GO:0046872">
    <property type="term" value="F:metal ion binding"/>
    <property type="evidence" value="ECO:0007669"/>
    <property type="project" value="UniProtKB-KW"/>
</dbReference>
<dbReference type="PANTHER" id="PTHR33546:SF1">
    <property type="entry name" value="LARGE, MULTIFUNCTIONAL SECRETED PROTEIN"/>
    <property type="match status" value="1"/>
</dbReference>
<evidence type="ECO:0000256" key="4">
    <source>
        <dbReference type="PROSITE-ProRule" id="PRU00433"/>
    </source>
</evidence>
<dbReference type="SUPFAM" id="SSF46626">
    <property type="entry name" value="Cytochrome c"/>
    <property type="match status" value="1"/>
</dbReference>
<evidence type="ECO:0000256" key="1">
    <source>
        <dbReference type="ARBA" id="ARBA00022617"/>
    </source>
</evidence>
<comment type="caution">
    <text evidence="6">The sequence shown here is derived from an EMBL/GenBank/DDBJ whole genome shotgun (WGS) entry which is preliminary data.</text>
</comment>
<evidence type="ECO:0000313" key="6">
    <source>
        <dbReference type="EMBL" id="KPQ09788.1"/>
    </source>
</evidence>
<evidence type="ECO:0000313" key="7">
    <source>
        <dbReference type="Proteomes" id="UP000050421"/>
    </source>
</evidence>
<evidence type="ECO:0000259" key="5">
    <source>
        <dbReference type="PROSITE" id="PS51007"/>
    </source>
</evidence>
<dbReference type="GO" id="GO:0020037">
    <property type="term" value="F:heme binding"/>
    <property type="evidence" value="ECO:0007669"/>
    <property type="project" value="InterPro"/>
</dbReference>
<reference evidence="6 7" key="1">
    <citation type="submission" date="2015-09" db="EMBL/GenBank/DDBJ databases">
        <title>Identification and resolution of microdiversity through metagenomic sequencing of parallel consortia.</title>
        <authorList>
            <person name="Nelson W.C."/>
            <person name="Romine M.F."/>
            <person name="Lindemann S.R."/>
        </authorList>
    </citation>
    <scope>NUCLEOTIDE SEQUENCE [LARGE SCALE GENOMIC DNA]</scope>
    <source>
        <strain evidence="6">HL-49</strain>
    </source>
</reference>
<dbReference type="InterPro" id="IPR013427">
    <property type="entry name" value="Haem-bd_dom_put"/>
</dbReference>
<dbReference type="GO" id="GO:0009055">
    <property type="term" value="F:electron transfer activity"/>
    <property type="evidence" value="ECO:0007669"/>
    <property type="project" value="InterPro"/>
</dbReference>
<name>A0A0P7XQE7_9BACT</name>
<keyword evidence="2 4" id="KW-0479">Metal-binding</keyword>
<dbReference type="Gene3D" id="1.10.760.10">
    <property type="entry name" value="Cytochrome c-like domain"/>
    <property type="match status" value="1"/>
</dbReference>
<feature type="non-terminal residue" evidence="6">
    <location>
        <position position="1"/>
    </location>
</feature>
<dbReference type="AlphaFoldDB" id="A0A0P7XQE7"/>
<dbReference type="PANTHER" id="PTHR33546">
    <property type="entry name" value="LARGE, MULTIFUNCTIONAL SECRETED PROTEIN-RELATED"/>
    <property type="match status" value="1"/>
</dbReference>
<dbReference type="NCBIfam" id="TIGR02603">
    <property type="entry name" value="CxxCH_TIGR02603"/>
    <property type="match status" value="1"/>
</dbReference>
<keyword evidence="6" id="KW-0449">Lipoprotein</keyword>
<accession>A0A0P7XQE7</accession>
<keyword evidence="3 4" id="KW-0408">Iron</keyword>
<dbReference type="InterPro" id="IPR036909">
    <property type="entry name" value="Cyt_c-like_dom_sf"/>
</dbReference>
<proteinExistence type="predicted"/>
<dbReference type="Proteomes" id="UP000050421">
    <property type="component" value="Unassembled WGS sequence"/>
</dbReference>
<evidence type="ECO:0000256" key="2">
    <source>
        <dbReference type="ARBA" id="ARBA00022723"/>
    </source>
</evidence>
<dbReference type="PATRIC" id="fig|1305737.6.peg.206"/>
<protein>
    <submittedName>
        <fullName evidence="6">Monoheme cytochrome c lipoprotein</fullName>
    </submittedName>
</protein>
<dbReference type="EMBL" id="LJXT01000137">
    <property type="protein sequence ID" value="KPQ09788.1"/>
    <property type="molecule type" value="Genomic_DNA"/>
</dbReference>
<dbReference type="InterPro" id="IPR009056">
    <property type="entry name" value="Cyt_c-like_dom"/>
</dbReference>
<evidence type="ECO:0000256" key="3">
    <source>
        <dbReference type="ARBA" id="ARBA00023004"/>
    </source>
</evidence>